<evidence type="ECO:0000313" key="3">
    <source>
        <dbReference type="EMBL" id="ASB39615.1"/>
    </source>
</evidence>
<dbReference type="InterPro" id="IPR019494">
    <property type="entry name" value="FIST_C"/>
</dbReference>
<evidence type="ECO:0000313" key="4">
    <source>
        <dbReference type="EMBL" id="QQR28906.1"/>
    </source>
</evidence>
<sequence length="365" mass="39837">MAVKTVLIKGTNSQDMARQAGEALAGFQPKLLLFFASSVYEEPQAALKEAFPNSEIIGSTSHSEYCDGEFTSGAVSIMAMDKESVEDVCVRVVENISAEPDLRGVLEDMHGYFGGVEQVINNYESYVGLVMFESSAKSEEIFMDRLGTVTDLLFVGGSSSTADSGESLVYANGKSYSGAAVLAILKTVNGYDVIKTQSAHILSERKLLVTKSDMRNRILYEFDGRPCGEVYAEVLGVAQEDIQNCFVSNPLGVVADGEIFVRTFNQIQDGGITLHCGLPEGTEINVLEIGDIVDDTRKALDQAITYKLAGLINFNCLYRTLEMQKENQVEPYCELFGRYPSIGFSTNGEAFFGHINETSTILVIK</sequence>
<dbReference type="SMART" id="SM00897">
    <property type="entry name" value="FIST"/>
    <property type="match status" value="1"/>
</dbReference>
<dbReference type="PANTHER" id="PTHR40252">
    <property type="entry name" value="BLR0328 PROTEIN"/>
    <property type="match status" value="1"/>
</dbReference>
<accession>A0A1Z2XMG0</accession>
<evidence type="ECO:0000259" key="1">
    <source>
        <dbReference type="SMART" id="SM00897"/>
    </source>
</evidence>
<evidence type="ECO:0000313" key="6">
    <source>
        <dbReference type="Proteomes" id="UP000596035"/>
    </source>
</evidence>
<feature type="domain" description="FIST" evidence="1">
    <location>
        <begin position="28"/>
        <end position="226"/>
    </location>
</feature>
<feature type="domain" description="FIST C-domain" evidence="2">
    <location>
        <begin position="227"/>
        <end position="353"/>
    </location>
</feature>
<dbReference type="Proteomes" id="UP000596035">
    <property type="component" value="Chromosome"/>
</dbReference>
<organism evidence="4 6">
    <name type="scientific">Acutalibacter muris</name>
    <dbReference type="NCBI Taxonomy" id="1796620"/>
    <lineage>
        <taxon>Bacteria</taxon>
        <taxon>Bacillati</taxon>
        <taxon>Bacillota</taxon>
        <taxon>Clostridia</taxon>
        <taxon>Eubacteriales</taxon>
        <taxon>Acutalibacteraceae</taxon>
        <taxon>Acutalibacter</taxon>
    </lineage>
</organism>
<dbReference type="RefSeq" id="WP_066536128.1">
    <property type="nucleotide sequence ID" value="NZ_CAJTCQ010000002.1"/>
</dbReference>
<dbReference type="Pfam" id="PF10442">
    <property type="entry name" value="FIST_C"/>
    <property type="match status" value="1"/>
</dbReference>
<dbReference type="PANTHER" id="PTHR40252:SF2">
    <property type="entry name" value="BLR0328 PROTEIN"/>
    <property type="match status" value="1"/>
</dbReference>
<reference evidence="3" key="1">
    <citation type="journal article" date="2017" name="Genome Announc.">
        <title>High-Quality Whole-Genome Sequences of the Oligo-Mouse-Microbiota Bacterial Community.</title>
        <authorList>
            <person name="Garzetti D."/>
            <person name="Brugiroux S."/>
            <person name="Bunk B."/>
            <person name="Pukall R."/>
            <person name="McCoy K.D."/>
            <person name="Macpherson A.J."/>
            <person name="Stecher B."/>
        </authorList>
    </citation>
    <scope>NUCLEOTIDE SEQUENCE</scope>
    <source>
        <strain evidence="3">KB18</strain>
    </source>
</reference>
<dbReference type="Pfam" id="PF08495">
    <property type="entry name" value="FIST"/>
    <property type="match status" value="1"/>
</dbReference>
<dbReference type="Proteomes" id="UP000196710">
    <property type="component" value="Chromosome"/>
</dbReference>
<evidence type="ECO:0000313" key="5">
    <source>
        <dbReference type="Proteomes" id="UP000196710"/>
    </source>
</evidence>
<dbReference type="EMBL" id="CP065321">
    <property type="protein sequence ID" value="QQR28906.1"/>
    <property type="molecule type" value="Genomic_DNA"/>
</dbReference>
<keyword evidence="5" id="KW-1185">Reference proteome</keyword>
<evidence type="ECO:0000259" key="2">
    <source>
        <dbReference type="SMART" id="SM01204"/>
    </source>
</evidence>
<dbReference type="EMBL" id="CP021422">
    <property type="protein sequence ID" value="ASB39615.1"/>
    <property type="molecule type" value="Genomic_DNA"/>
</dbReference>
<reference evidence="4 6" key="3">
    <citation type="submission" date="2020-11" db="EMBL/GenBank/DDBJ databases">
        <title>Closed and high quality bacterial genomes of the OMM12 community.</title>
        <authorList>
            <person name="Marbouty M."/>
            <person name="Lamy-Besnier Q."/>
            <person name="Debarbieux L."/>
            <person name="Koszul R."/>
        </authorList>
    </citation>
    <scope>NUCLEOTIDE SEQUENCE [LARGE SCALE GENOMIC DNA]</scope>
    <source>
        <strain evidence="4 6">KB18</strain>
    </source>
</reference>
<gene>
    <name evidence="3" type="ORF">ADH66_02430</name>
    <name evidence="4" type="ORF">I5Q82_12470</name>
</gene>
<name>A0A1Z2XMG0_9FIRM</name>
<dbReference type="KEGG" id="amur:ADH66_02430"/>
<dbReference type="SMART" id="SM01204">
    <property type="entry name" value="FIST_C"/>
    <property type="match status" value="1"/>
</dbReference>
<proteinExistence type="predicted"/>
<dbReference type="InterPro" id="IPR013702">
    <property type="entry name" value="FIST_domain_N"/>
</dbReference>
<dbReference type="AlphaFoldDB" id="A0A1Z2XMG0"/>
<protein>
    <submittedName>
        <fullName evidence="4">FIST C-terminal domain-containing protein</fullName>
    </submittedName>
</protein>
<reference evidence="5" key="2">
    <citation type="submission" date="2017-05" db="EMBL/GenBank/DDBJ databases">
        <title>Improved OligoMM genomes.</title>
        <authorList>
            <person name="Garzetti D."/>
        </authorList>
    </citation>
    <scope>NUCLEOTIDE SEQUENCE [LARGE SCALE GENOMIC DNA]</scope>
    <source>
        <strain evidence="5">KB18</strain>
    </source>
</reference>